<dbReference type="CDD" id="cd16841">
    <property type="entry name" value="RraA_family"/>
    <property type="match status" value="1"/>
</dbReference>
<feature type="binding site" evidence="5">
    <location>
        <position position="129"/>
    </location>
    <ligand>
        <name>substrate</name>
    </ligand>
</feature>
<evidence type="ECO:0000256" key="3">
    <source>
        <dbReference type="ARBA" id="ARBA00029596"/>
    </source>
</evidence>
<dbReference type="InterPro" id="IPR036704">
    <property type="entry name" value="RraA/RraA-like_sf"/>
</dbReference>
<keyword evidence="5" id="KW-0460">Magnesium</keyword>
<dbReference type="SUPFAM" id="SSF89562">
    <property type="entry name" value="RraA-like"/>
    <property type="match status" value="1"/>
</dbReference>
<keyword evidence="7" id="KW-1185">Reference proteome</keyword>
<feature type="binding site" evidence="5">
    <location>
        <position position="130"/>
    </location>
    <ligand>
        <name>Mg(2+)</name>
        <dbReference type="ChEBI" id="CHEBI:18420"/>
    </ligand>
</feature>
<dbReference type="PANTHER" id="PTHR33254:SF4">
    <property type="entry name" value="4-HYDROXY-4-METHYL-2-OXOGLUTARATE ALDOLASE 3-RELATED"/>
    <property type="match status" value="1"/>
</dbReference>
<dbReference type="RefSeq" id="WP_222580045.1">
    <property type="nucleotide sequence ID" value="NZ_JAHVHU010000009.1"/>
</dbReference>
<dbReference type="GO" id="GO:0046872">
    <property type="term" value="F:metal ion binding"/>
    <property type="evidence" value="ECO:0007669"/>
    <property type="project" value="UniProtKB-KW"/>
</dbReference>
<reference evidence="6" key="1">
    <citation type="submission" date="2021-06" db="EMBL/GenBank/DDBJ databases">
        <title>44 bacteria genomes isolated from Dapeng, Shenzhen.</title>
        <authorList>
            <person name="Zheng W."/>
            <person name="Yu S."/>
            <person name="Huang Y."/>
        </authorList>
    </citation>
    <scope>NUCLEOTIDE SEQUENCE</scope>
    <source>
        <strain evidence="6">DP5N28-2</strain>
    </source>
</reference>
<dbReference type="EMBL" id="JAHVHU010000009">
    <property type="protein sequence ID" value="MBY5958505.1"/>
    <property type="molecule type" value="Genomic_DNA"/>
</dbReference>
<dbReference type="GO" id="GO:0047443">
    <property type="term" value="F:4-hydroxy-4-methyl-2-oxoglutarate aldolase activity"/>
    <property type="evidence" value="ECO:0007669"/>
    <property type="project" value="TreeGrafter"/>
</dbReference>
<evidence type="ECO:0000256" key="1">
    <source>
        <dbReference type="ARBA" id="ARBA00001968"/>
    </source>
</evidence>
<evidence type="ECO:0000313" key="6">
    <source>
        <dbReference type="EMBL" id="MBY5958505.1"/>
    </source>
</evidence>
<evidence type="ECO:0000256" key="5">
    <source>
        <dbReference type="PIRSR" id="PIRSR605493-1"/>
    </source>
</evidence>
<keyword evidence="5" id="KW-0479">Metal-binding</keyword>
<organism evidence="6 7">
    <name type="scientific">Membranihabitans marinus</name>
    <dbReference type="NCBI Taxonomy" id="1227546"/>
    <lineage>
        <taxon>Bacteria</taxon>
        <taxon>Pseudomonadati</taxon>
        <taxon>Bacteroidota</taxon>
        <taxon>Saprospiria</taxon>
        <taxon>Saprospirales</taxon>
        <taxon>Saprospiraceae</taxon>
        <taxon>Membranihabitans</taxon>
    </lineage>
</organism>
<dbReference type="Pfam" id="PF03737">
    <property type="entry name" value="RraA-like"/>
    <property type="match status" value="1"/>
</dbReference>
<dbReference type="GO" id="GO:0008948">
    <property type="term" value="F:oxaloacetate decarboxylase activity"/>
    <property type="evidence" value="ECO:0007669"/>
    <property type="project" value="TreeGrafter"/>
</dbReference>
<gene>
    <name evidence="6" type="ORF">KUV50_10200</name>
</gene>
<dbReference type="InterPro" id="IPR005493">
    <property type="entry name" value="RraA/RraA-like"/>
</dbReference>
<accession>A0A953HU65</accession>
<dbReference type="PANTHER" id="PTHR33254">
    <property type="entry name" value="4-HYDROXY-4-METHYL-2-OXOGLUTARATE ALDOLASE 3-RELATED"/>
    <property type="match status" value="1"/>
</dbReference>
<dbReference type="Gene3D" id="3.50.30.40">
    <property type="entry name" value="Ribonuclease E inhibitor RraA/RraA-like"/>
    <property type="match status" value="1"/>
</dbReference>
<name>A0A953HU65_9BACT</name>
<feature type="binding site" evidence="5">
    <location>
        <begin position="107"/>
        <end position="110"/>
    </location>
    <ligand>
        <name>substrate</name>
    </ligand>
</feature>
<evidence type="ECO:0000256" key="2">
    <source>
        <dbReference type="ARBA" id="ARBA00016549"/>
    </source>
</evidence>
<evidence type="ECO:0000313" key="7">
    <source>
        <dbReference type="Proteomes" id="UP000753961"/>
    </source>
</evidence>
<protein>
    <recommendedName>
        <fullName evidence="2">Putative 4-hydroxy-4-methyl-2-oxoglutarate aldolase</fullName>
    </recommendedName>
    <alternativeName>
        <fullName evidence="3">Regulator of ribonuclease activity homolog</fullName>
    </alternativeName>
    <alternativeName>
        <fullName evidence="4">RraA-like protein</fullName>
    </alternativeName>
</protein>
<evidence type="ECO:0000256" key="4">
    <source>
        <dbReference type="ARBA" id="ARBA00030169"/>
    </source>
</evidence>
<comment type="caution">
    <text evidence="6">The sequence shown here is derived from an EMBL/GenBank/DDBJ whole genome shotgun (WGS) entry which is preliminary data.</text>
</comment>
<comment type="cofactor">
    <cofactor evidence="5">
        <name>Mg(2+)</name>
        <dbReference type="ChEBI" id="CHEBI:18420"/>
    </cofactor>
</comment>
<sequence>MNNTNWKDDQELFSAMKKELFSAVIGDAMDSMNLIHQFMPPNIRPLQKDMVVVGRAFPVVEADIGSSVINKDIIDKPFGVMLEALDDLQPNEVYICSGSSPNYAVWGEIMSIRAQSLGAAGAVLDGYSRDTAGVLKTGFPTFSYGPYSQDQQARGKVVDYRVPITIGKVTIHPGDIIYGDFDGVCIIPQDFENEVIERALEKARSEKIVQKKIQEGMSACAAFEKYGVI</sequence>
<dbReference type="AlphaFoldDB" id="A0A953HU65"/>
<dbReference type="Proteomes" id="UP000753961">
    <property type="component" value="Unassembled WGS sequence"/>
</dbReference>
<comment type="cofactor">
    <cofactor evidence="1">
        <name>a divalent metal cation</name>
        <dbReference type="ChEBI" id="CHEBI:60240"/>
    </cofactor>
</comment>
<proteinExistence type="predicted"/>